<proteinExistence type="predicted"/>
<name>A0ABU2J4X7_9ACTN</name>
<sequence>MTAEPPNDSPAADPDVRELAQIPAVEVITRASVMLMSAAAEKLGLASDGEQYLDLDEARRLIDAYAGLLSAAQADLGVHRQPLREGLKSLQAAFREASRYPDSPGQGPGEKSGC</sequence>
<evidence type="ECO:0000313" key="1">
    <source>
        <dbReference type="EMBL" id="MDT0260041.1"/>
    </source>
</evidence>
<dbReference type="Proteomes" id="UP001183176">
    <property type="component" value="Unassembled WGS sequence"/>
</dbReference>
<evidence type="ECO:0000313" key="2">
    <source>
        <dbReference type="Proteomes" id="UP001183176"/>
    </source>
</evidence>
<protein>
    <submittedName>
        <fullName evidence="1">DUF1844 domain-containing protein</fullName>
    </submittedName>
</protein>
<reference evidence="2" key="1">
    <citation type="submission" date="2023-07" db="EMBL/GenBank/DDBJ databases">
        <title>30 novel species of actinomycetes from the DSMZ collection.</title>
        <authorList>
            <person name="Nouioui I."/>
        </authorList>
    </citation>
    <scope>NUCLEOTIDE SEQUENCE [LARGE SCALE GENOMIC DNA]</scope>
    <source>
        <strain evidence="2">DSM 44399</strain>
    </source>
</reference>
<organism evidence="1 2">
    <name type="scientific">Jatrophihabitans lederbergiae</name>
    <dbReference type="NCBI Taxonomy" id="3075547"/>
    <lineage>
        <taxon>Bacteria</taxon>
        <taxon>Bacillati</taxon>
        <taxon>Actinomycetota</taxon>
        <taxon>Actinomycetes</taxon>
        <taxon>Jatrophihabitantales</taxon>
        <taxon>Jatrophihabitantaceae</taxon>
        <taxon>Jatrophihabitans</taxon>
    </lineage>
</organism>
<dbReference type="EMBL" id="JAVREH010000001">
    <property type="protein sequence ID" value="MDT0260041.1"/>
    <property type="molecule type" value="Genomic_DNA"/>
</dbReference>
<gene>
    <name evidence="1" type="ORF">RM423_01385</name>
</gene>
<accession>A0ABU2J4X7</accession>
<dbReference type="Pfam" id="PF08899">
    <property type="entry name" value="DUF1844"/>
    <property type="match status" value="1"/>
</dbReference>
<keyword evidence="2" id="KW-1185">Reference proteome</keyword>
<dbReference type="InterPro" id="IPR014995">
    <property type="entry name" value="DUF1844"/>
</dbReference>
<comment type="caution">
    <text evidence="1">The sequence shown here is derived from an EMBL/GenBank/DDBJ whole genome shotgun (WGS) entry which is preliminary data.</text>
</comment>